<evidence type="ECO:0000256" key="1">
    <source>
        <dbReference type="SAM" id="MobiDB-lite"/>
    </source>
</evidence>
<dbReference type="EMBL" id="JADBEC010000001">
    <property type="protein sequence ID" value="MBE1506640.1"/>
    <property type="molecule type" value="Genomic_DNA"/>
</dbReference>
<comment type="caution">
    <text evidence="2">The sequence shown here is derived from an EMBL/GenBank/DDBJ whole genome shotgun (WGS) entry which is preliminary data.</text>
</comment>
<dbReference type="Proteomes" id="UP000620262">
    <property type="component" value="Unassembled WGS sequence"/>
</dbReference>
<keyword evidence="3" id="KW-1185">Reference proteome</keyword>
<sequence>MVDVVATERGYFGGIRREPGERFSLPDALWKDEKRRPTWVRLARASDKTGAKAEAEPAEKKPAAKPAKPFTPPEPEGNGVQEALGGPAPDWVPPEIQNSSPPGD</sequence>
<gene>
    <name evidence="2" type="ORF">H4W29_003821</name>
</gene>
<organism evidence="2 3">
    <name type="scientific">Rhizobium viscosum</name>
    <name type="common">Arthrobacter viscosus</name>
    <dbReference type="NCBI Taxonomy" id="1673"/>
    <lineage>
        <taxon>Bacteria</taxon>
        <taxon>Pseudomonadati</taxon>
        <taxon>Pseudomonadota</taxon>
        <taxon>Alphaproteobacteria</taxon>
        <taxon>Hyphomicrobiales</taxon>
        <taxon>Rhizobiaceae</taxon>
        <taxon>Rhizobium/Agrobacterium group</taxon>
        <taxon>Rhizobium</taxon>
    </lineage>
</organism>
<proteinExistence type="predicted"/>
<evidence type="ECO:0000313" key="3">
    <source>
        <dbReference type="Proteomes" id="UP000620262"/>
    </source>
</evidence>
<evidence type="ECO:0000313" key="2">
    <source>
        <dbReference type="EMBL" id="MBE1506640.1"/>
    </source>
</evidence>
<accession>A0ABR9ITW0</accession>
<name>A0ABR9ITW0_RHIVS</name>
<dbReference type="RefSeq" id="WP_192730317.1">
    <property type="nucleotide sequence ID" value="NZ_BAAAVL010000018.1"/>
</dbReference>
<reference evidence="2 3" key="1">
    <citation type="submission" date="2020-10" db="EMBL/GenBank/DDBJ databases">
        <title>Sequencing the genomes of 1000 actinobacteria strains.</title>
        <authorList>
            <person name="Klenk H.-P."/>
        </authorList>
    </citation>
    <scope>NUCLEOTIDE SEQUENCE [LARGE SCALE GENOMIC DNA]</scope>
    <source>
        <strain evidence="2 3">DSM 7307</strain>
    </source>
</reference>
<protein>
    <submittedName>
        <fullName evidence="2">Uncharacterized protein</fullName>
    </submittedName>
</protein>
<feature type="region of interest" description="Disordered" evidence="1">
    <location>
        <begin position="43"/>
        <end position="104"/>
    </location>
</feature>
<feature type="compositionally biased region" description="Basic and acidic residues" evidence="1">
    <location>
        <begin position="44"/>
        <end position="62"/>
    </location>
</feature>